<protein>
    <submittedName>
        <fullName evidence="2">Copper chaperone PCu(A)C</fullName>
    </submittedName>
</protein>
<dbReference type="EMBL" id="JBITDC010000002">
    <property type="protein sequence ID" value="MFI5674312.1"/>
    <property type="molecule type" value="Genomic_DNA"/>
</dbReference>
<evidence type="ECO:0000313" key="3">
    <source>
        <dbReference type="Proteomes" id="UP001612415"/>
    </source>
</evidence>
<dbReference type="SUPFAM" id="SSF110087">
    <property type="entry name" value="DR1885-like metal-binding protein"/>
    <property type="match status" value="1"/>
</dbReference>
<dbReference type="InterPro" id="IPR036182">
    <property type="entry name" value="PCuAC_sf"/>
</dbReference>
<evidence type="ECO:0000256" key="1">
    <source>
        <dbReference type="SAM" id="Phobius"/>
    </source>
</evidence>
<dbReference type="Proteomes" id="UP001612415">
    <property type="component" value="Unassembled WGS sequence"/>
</dbReference>
<evidence type="ECO:0000313" key="2">
    <source>
        <dbReference type="EMBL" id="MFI5674312.1"/>
    </source>
</evidence>
<keyword evidence="1" id="KW-1133">Transmembrane helix</keyword>
<dbReference type="PANTHER" id="PTHR36302:SF1">
    <property type="entry name" value="COPPER CHAPERONE PCU(A)C"/>
    <property type="match status" value="1"/>
</dbReference>
<comment type="caution">
    <text evidence="2">The sequence shown here is derived from an EMBL/GenBank/DDBJ whole genome shotgun (WGS) entry which is preliminary data.</text>
</comment>
<reference evidence="2 3" key="1">
    <citation type="submission" date="2024-10" db="EMBL/GenBank/DDBJ databases">
        <title>The Natural Products Discovery Center: Release of the First 8490 Sequenced Strains for Exploring Actinobacteria Biosynthetic Diversity.</title>
        <authorList>
            <person name="Kalkreuter E."/>
            <person name="Kautsar S.A."/>
            <person name="Yang D."/>
            <person name="Bader C.D."/>
            <person name="Teijaro C.N."/>
            <person name="Fluegel L."/>
            <person name="Davis C.M."/>
            <person name="Simpson J.R."/>
            <person name="Lauterbach L."/>
            <person name="Steele A.D."/>
            <person name="Gui C."/>
            <person name="Meng S."/>
            <person name="Li G."/>
            <person name="Viehrig K."/>
            <person name="Ye F."/>
            <person name="Su P."/>
            <person name="Kiefer A.F."/>
            <person name="Nichols A."/>
            <person name="Cepeda A.J."/>
            <person name="Yan W."/>
            <person name="Fan B."/>
            <person name="Jiang Y."/>
            <person name="Adhikari A."/>
            <person name="Zheng C.-J."/>
            <person name="Schuster L."/>
            <person name="Cowan T.M."/>
            <person name="Smanski M.J."/>
            <person name="Chevrette M.G."/>
            <person name="De Carvalho L.P.S."/>
            <person name="Shen B."/>
        </authorList>
    </citation>
    <scope>NUCLEOTIDE SEQUENCE [LARGE SCALE GENOMIC DNA]</scope>
    <source>
        <strain evidence="2 3">NPDC051599</strain>
    </source>
</reference>
<organism evidence="2 3">
    <name type="scientific">Streptomyces cellulosae</name>
    <dbReference type="NCBI Taxonomy" id="1968"/>
    <lineage>
        <taxon>Bacteria</taxon>
        <taxon>Bacillati</taxon>
        <taxon>Actinomycetota</taxon>
        <taxon>Actinomycetes</taxon>
        <taxon>Kitasatosporales</taxon>
        <taxon>Streptomycetaceae</taxon>
        <taxon>Streptomyces</taxon>
    </lineage>
</organism>
<dbReference type="PANTHER" id="PTHR36302">
    <property type="entry name" value="BLR7088 PROTEIN"/>
    <property type="match status" value="1"/>
</dbReference>
<dbReference type="InterPro" id="IPR007410">
    <property type="entry name" value="LpqE-like"/>
</dbReference>
<dbReference type="InterPro" id="IPR058248">
    <property type="entry name" value="Lxx211020-like"/>
</dbReference>
<keyword evidence="1" id="KW-0812">Transmembrane</keyword>
<dbReference type="RefSeq" id="WP_398655250.1">
    <property type="nucleotide sequence ID" value="NZ_JBITDC010000002.1"/>
</dbReference>
<sequence>MEPRSLPRARRVPRRTRNAPLTNVLWAVAPPLGASLGALALLVAYTATGAAGDPPPAIRVVDARIVAATSGSGSASAYFEIRNTGPSKDTLLYADSPALGISMLRRTVPRKGTERTDRVRAVDVPAGGTVRMTPGALEVAILDPPVLKAGQKVPYLLWFRRSGKVVVRATVVGAAR</sequence>
<dbReference type="Gene3D" id="2.60.40.1890">
    <property type="entry name" value="PCu(A)C copper chaperone"/>
    <property type="match status" value="1"/>
</dbReference>
<accession>A0ABW7XX62</accession>
<gene>
    <name evidence="2" type="ORF">ACIA8P_06540</name>
</gene>
<name>A0ABW7XX62_STRCE</name>
<feature type="transmembrane region" description="Helical" evidence="1">
    <location>
        <begin position="21"/>
        <end position="45"/>
    </location>
</feature>
<proteinExistence type="predicted"/>
<dbReference type="Pfam" id="PF04314">
    <property type="entry name" value="PCuAC"/>
    <property type="match status" value="1"/>
</dbReference>
<keyword evidence="3" id="KW-1185">Reference proteome</keyword>
<keyword evidence="1" id="KW-0472">Membrane</keyword>